<feature type="domain" description="DUF2059" evidence="1">
    <location>
        <begin position="67"/>
        <end position="123"/>
    </location>
</feature>
<evidence type="ECO:0000313" key="3">
    <source>
        <dbReference type="Proteomes" id="UP000651668"/>
    </source>
</evidence>
<name>A0A916U5A6_9SPHI</name>
<dbReference type="InterPro" id="IPR018637">
    <property type="entry name" value="DUF2059"/>
</dbReference>
<proteinExistence type="predicted"/>
<accession>A0A916U5A6</accession>
<dbReference type="Pfam" id="PF09832">
    <property type="entry name" value="DUF2059"/>
    <property type="match status" value="1"/>
</dbReference>
<sequence>MSQLGFSQDKGTYRQTLNKMMDVSGTTASYETMINQMITLFKAQQPNASAEVMANMEQVLKEFSMSKLVDKLVPVYQKHMTEKDLKCIIAFYETPAGKVYAAKVPLIMQESMVAGQQWGAEVGAEMERRMQAAAKSDEN</sequence>
<reference evidence="2" key="1">
    <citation type="journal article" date="2014" name="Int. J. Syst. Evol. Microbiol.">
        <title>Complete genome sequence of Corynebacterium casei LMG S-19264T (=DSM 44701T), isolated from a smear-ripened cheese.</title>
        <authorList>
            <consortium name="US DOE Joint Genome Institute (JGI-PGF)"/>
            <person name="Walter F."/>
            <person name="Albersmeier A."/>
            <person name="Kalinowski J."/>
            <person name="Ruckert C."/>
        </authorList>
    </citation>
    <scope>NUCLEOTIDE SEQUENCE</scope>
    <source>
        <strain evidence="2">CGMCC 1.15343</strain>
    </source>
</reference>
<reference evidence="2" key="2">
    <citation type="submission" date="2020-09" db="EMBL/GenBank/DDBJ databases">
        <authorList>
            <person name="Sun Q."/>
            <person name="Zhou Y."/>
        </authorList>
    </citation>
    <scope>NUCLEOTIDE SEQUENCE</scope>
    <source>
        <strain evidence="2">CGMCC 1.15343</strain>
    </source>
</reference>
<dbReference type="Proteomes" id="UP000651668">
    <property type="component" value="Unassembled WGS sequence"/>
</dbReference>
<gene>
    <name evidence="2" type="ORF">GCM10011387_11970</name>
</gene>
<dbReference type="AlphaFoldDB" id="A0A916U5A6"/>
<keyword evidence="3" id="KW-1185">Reference proteome</keyword>
<comment type="caution">
    <text evidence="2">The sequence shown here is derived from an EMBL/GenBank/DDBJ whole genome shotgun (WGS) entry which is preliminary data.</text>
</comment>
<evidence type="ECO:0000259" key="1">
    <source>
        <dbReference type="Pfam" id="PF09832"/>
    </source>
</evidence>
<evidence type="ECO:0000313" key="2">
    <source>
        <dbReference type="EMBL" id="GGC59955.1"/>
    </source>
</evidence>
<organism evidence="2 3">
    <name type="scientific">Pedobacter quisquiliarum</name>
    <dbReference type="NCBI Taxonomy" id="1834438"/>
    <lineage>
        <taxon>Bacteria</taxon>
        <taxon>Pseudomonadati</taxon>
        <taxon>Bacteroidota</taxon>
        <taxon>Sphingobacteriia</taxon>
        <taxon>Sphingobacteriales</taxon>
        <taxon>Sphingobacteriaceae</taxon>
        <taxon>Pedobacter</taxon>
    </lineage>
</organism>
<dbReference type="EMBL" id="BMIL01000003">
    <property type="protein sequence ID" value="GGC59955.1"/>
    <property type="molecule type" value="Genomic_DNA"/>
</dbReference>
<protein>
    <recommendedName>
        <fullName evidence="1">DUF2059 domain-containing protein</fullName>
    </recommendedName>
</protein>